<dbReference type="EMBL" id="JAZHOG010000013">
    <property type="protein sequence ID" value="MEJ8569312.1"/>
    <property type="molecule type" value="Genomic_DNA"/>
</dbReference>
<evidence type="ECO:0000256" key="1">
    <source>
        <dbReference type="SAM" id="SignalP"/>
    </source>
</evidence>
<keyword evidence="3" id="KW-1185">Reference proteome</keyword>
<gene>
    <name evidence="2" type="ORF">V3330_16925</name>
</gene>
<dbReference type="RefSeq" id="WP_354696635.1">
    <property type="nucleotide sequence ID" value="NZ_JAZHOG010000013.1"/>
</dbReference>
<sequence>MRRMLFLLLLFCHPVCAASTYDVRFSAQFEPDTGFAMASITVDQDEHQLMLMDLAAPAGRFTDFTGDGKITRDGRRLVWKVPASGGRLSYRVQVDHRRGSRYDARLAPDWAVLRLGDLFPPARTVTMDGAESVSTLTLRGPKKWTFETRYGPVRGPLPVPNKTRRFDRPTGWLAAGRQGIRRETIAERRVVVAGPLNQGVRRLDILTFLRWTLPRLVRIFPAFPQQVLIVSAADEMWRGALSGPDSLYLHADRPLVSENGTSTLLHELVHVGARASTRGADDWIVEGLAEFYSLEILRRSGGLSQARYQQAFERLERWAKRENGRLTSPSSGPDTARATLLFRALDEELNDAEAGGLDAVARRLLEHGPIRIERLDELLRKALDGPSAVLDRHLEAFAEPEPASAP</sequence>
<dbReference type="Proteomes" id="UP001359886">
    <property type="component" value="Unassembled WGS sequence"/>
</dbReference>
<accession>A0AAW9RB57</accession>
<feature type="signal peptide" evidence="1">
    <location>
        <begin position="1"/>
        <end position="17"/>
    </location>
</feature>
<name>A0AAW9RB57_9GAMM</name>
<evidence type="ECO:0008006" key="4">
    <source>
        <dbReference type="Google" id="ProtNLM"/>
    </source>
</evidence>
<comment type="caution">
    <text evidence="2">The sequence shown here is derived from an EMBL/GenBank/DDBJ whole genome shotgun (WGS) entry which is preliminary data.</text>
</comment>
<reference evidence="2 3" key="1">
    <citation type="submission" date="2024-02" db="EMBL/GenBank/DDBJ databases">
        <title>A novel Wenzhouxiangellaceae bacterium, isolated from coastal sediments.</title>
        <authorList>
            <person name="Du Z.-J."/>
            <person name="Ye Y.-Q."/>
            <person name="Zhang X.-Y."/>
        </authorList>
    </citation>
    <scope>NUCLEOTIDE SEQUENCE [LARGE SCALE GENOMIC DNA]</scope>
    <source>
        <strain evidence="2 3">CH-27</strain>
    </source>
</reference>
<feature type="chain" id="PRO_5043387442" description="Peptidase MA-like domain-containing protein" evidence="1">
    <location>
        <begin position="18"/>
        <end position="406"/>
    </location>
</feature>
<keyword evidence="1" id="KW-0732">Signal</keyword>
<dbReference type="AlphaFoldDB" id="A0AAW9RB57"/>
<protein>
    <recommendedName>
        <fullName evidence="4">Peptidase MA-like domain-containing protein</fullName>
    </recommendedName>
</protein>
<proteinExistence type="predicted"/>
<evidence type="ECO:0000313" key="2">
    <source>
        <dbReference type="EMBL" id="MEJ8569312.1"/>
    </source>
</evidence>
<organism evidence="2 3">
    <name type="scientific">Elongatibacter sediminis</name>
    <dbReference type="NCBI Taxonomy" id="3119006"/>
    <lineage>
        <taxon>Bacteria</taxon>
        <taxon>Pseudomonadati</taxon>
        <taxon>Pseudomonadota</taxon>
        <taxon>Gammaproteobacteria</taxon>
        <taxon>Chromatiales</taxon>
        <taxon>Wenzhouxiangellaceae</taxon>
        <taxon>Elongatibacter</taxon>
    </lineage>
</organism>
<evidence type="ECO:0000313" key="3">
    <source>
        <dbReference type="Proteomes" id="UP001359886"/>
    </source>
</evidence>